<name>A0A974HQ33_XENLA</name>
<evidence type="ECO:0000313" key="1">
    <source>
        <dbReference type="EMBL" id="OCT86179.1"/>
    </source>
</evidence>
<reference evidence="2" key="1">
    <citation type="journal article" date="2016" name="Nature">
        <title>Genome evolution in the allotetraploid frog Xenopus laevis.</title>
        <authorList>
            <person name="Session A.M."/>
            <person name="Uno Y."/>
            <person name="Kwon T."/>
            <person name="Chapman J.A."/>
            <person name="Toyoda A."/>
            <person name="Takahashi S."/>
            <person name="Fukui A."/>
            <person name="Hikosaka A."/>
            <person name="Suzuki A."/>
            <person name="Kondo M."/>
            <person name="van Heeringen S.J."/>
            <person name="Quigley I."/>
            <person name="Heinz S."/>
            <person name="Ogino H."/>
            <person name="Ochi H."/>
            <person name="Hellsten U."/>
            <person name="Lyons J.B."/>
            <person name="Simakov O."/>
            <person name="Putnam N."/>
            <person name="Stites J."/>
            <person name="Kuroki Y."/>
            <person name="Tanaka T."/>
            <person name="Michiue T."/>
            <person name="Watanabe M."/>
            <person name="Bogdanovic O."/>
            <person name="Lister R."/>
            <person name="Georgiou G."/>
            <person name="Paranjpe S.S."/>
            <person name="van Kruijsbergen I."/>
            <person name="Shu S."/>
            <person name="Carlson J."/>
            <person name="Kinoshita T."/>
            <person name="Ohta Y."/>
            <person name="Mawaribuchi S."/>
            <person name="Jenkins J."/>
            <person name="Grimwood J."/>
            <person name="Schmutz J."/>
            <person name="Mitros T."/>
            <person name="Mozaffari S.V."/>
            <person name="Suzuki Y."/>
            <person name="Haramoto Y."/>
            <person name="Yamamoto T.S."/>
            <person name="Takagi C."/>
            <person name="Heald R."/>
            <person name="Miller K."/>
            <person name="Haudenschild C."/>
            <person name="Kitzman J."/>
            <person name="Nakayama T."/>
            <person name="Izutsu Y."/>
            <person name="Robert J."/>
            <person name="Fortriede J."/>
            <person name="Burns K."/>
            <person name="Lotay V."/>
            <person name="Karimi K."/>
            <person name="Yasuoka Y."/>
            <person name="Dichmann D.S."/>
            <person name="Flajnik M.F."/>
            <person name="Houston D.W."/>
            <person name="Shendure J."/>
            <person name="DuPasquier L."/>
            <person name="Vize P.D."/>
            <person name="Zorn A.M."/>
            <person name="Ito M."/>
            <person name="Marcotte E.M."/>
            <person name="Wallingford J.B."/>
            <person name="Ito Y."/>
            <person name="Asashima M."/>
            <person name="Ueno N."/>
            <person name="Matsuda Y."/>
            <person name="Veenstra G.J."/>
            <person name="Fujiyama A."/>
            <person name="Harland R.M."/>
            <person name="Taira M."/>
            <person name="Rokhsar D.S."/>
        </authorList>
    </citation>
    <scope>NUCLEOTIDE SEQUENCE [LARGE SCALE GENOMIC DNA]</scope>
    <source>
        <strain evidence="2">J</strain>
    </source>
</reference>
<organism evidence="1 2">
    <name type="scientific">Xenopus laevis</name>
    <name type="common">African clawed frog</name>
    <dbReference type="NCBI Taxonomy" id="8355"/>
    <lineage>
        <taxon>Eukaryota</taxon>
        <taxon>Metazoa</taxon>
        <taxon>Chordata</taxon>
        <taxon>Craniata</taxon>
        <taxon>Vertebrata</taxon>
        <taxon>Euteleostomi</taxon>
        <taxon>Amphibia</taxon>
        <taxon>Batrachia</taxon>
        <taxon>Anura</taxon>
        <taxon>Pipoidea</taxon>
        <taxon>Pipidae</taxon>
        <taxon>Xenopodinae</taxon>
        <taxon>Xenopus</taxon>
        <taxon>Xenopus</taxon>
    </lineage>
</organism>
<dbReference type="EMBL" id="CM004471">
    <property type="protein sequence ID" value="OCT86179.1"/>
    <property type="molecule type" value="Genomic_DNA"/>
</dbReference>
<dbReference type="Proteomes" id="UP000694892">
    <property type="component" value="Chromosome 3S"/>
</dbReference>
<gene>
    <name evidence="1" type="ORF">XELAEV_18019873mg</name>
</gene>
<proteinExistence type="predicted"/>
<evidence type="ECO:0000313" key="2">
    <source>
        <dbReference type="Proteomes" id="UP000694892"/>
    </source>
</evidence>
<accession>A0A974HQ33</accession>
<dbReference type="AlphaFoldDB" id="A0A974HQ33"/>
<protein>
    <submittedName>
        <fullName evidence="1">Uncharacterized protein</fullName>
    </submittedName>
</protein>
<sequence length="97" mass="11724">MRHFWPKKLQQNNQISVRFFFLFFFKDTLFPTIQSIEVIYTISVCSSSCQSPFSGRRQQRTELFWYLQNVLFGHRPLHLVHRKLDTNKSVIFQIILV</sequence>